<keyword evidence="3" id="KW-0813">Transport</keyword>
<protein>
    <submittedName>
        <fullName evidence="3">Potassium channel family protein</fullName>
    </submittedName>
</protein>
<dbReference type="SUPFAM" id="SSF81324">
    <property type="entry name" value="Voltage-gated potassium channels"/>
    <property type="match status" value="1"/>
</dbReference>
<dbReference type="EMBL" id="BAABAB010000039">
    <property type="protein sequence ID" value="GAA3635807.1"/>
    <property type="molecule type" value="Genomic_DNA"/>
</dbReference>
<keyword evidence="1" id="KW-1133">Transmembrane helix</keyword>
<keyword evidence="3" id="KW-0406">Ion transport</keyword>
<feature type="transmembrane region" description="Helical" evidence="1">
    <location>
        <begin position="143"/>
        <end position="164"/>
    </location>
</feature>
<keyword evidence="1" id="KW-0472">Membrane</keyword>
<evidence type="ECO:0000313" key="3">
    <source>
        <dbReference type="EMBL" id="GAA3635807.1"/>
    </source>
</evidence>
<comment type="caution">
    <text evidence="3">The sequence shown here is derived from an EMBL/GenBank/DDBJ whole genome shotgun (WGS) entry which is preliminary data.</text>
</comment>
<feature type="transmembrane region" description="Helical" evidence="1">
    <location>
        <begin position="83"/>
        <end position="102"/>
    </location>
</feature>
<dbReference type="RefSeq" id="WP_344808440.1">
    <property type="nucleotide sequence ID" value="NZ_BAABAB010000039.1"/>
</dbReference>
<feature type="transmembrane region" description="Helical" evidence="1">
    <location>
        <begin position="20"/>
        <end position="38"/>
    </location>
</feature>
<evidence type="ECO:0000313" key="4">
    <source>
        <dbReference type="Proteomes" id="UP001501490"/>
    </source>
</evidence>
<feature type="domain" description="Potassium channel" evidence="2">
    <location>
        <begin position="93"/>
        <end position="165"/>
    </location>
</feature>
<dbReference type="Proteomes" id="UP001501490">
    <property type="component" value="Unassembled WGS sequence"/>
</dbReference>
<evidence type="ECO:0000259" key="2">
    <source>
        <dbReference type="Pfam" id="PF07885"/>
    </source>
</evidence>
<feature type="transmembrane region" description="Helical" evidence="1">
    <location>
        <begin position="50"/>
        <end position="71"/>
    </location>
</feature>
<keyword evidence="1" id="KW-0812">Transmembrane</keyword>
<sequence length="180" mass="19778">MARRLIDLPPRERWRRIGLAMARVVAVWAVLTLGYYLLPLEDISGSHPVYLVAFVLVLFGAVFAWTTYRVFTADLPQLRAAEAVGFTVPFFLSLFAVLYLVLDKQAAGFSVPLDRITSLYFTVTVFATVGFGDITPTTHASELLVSLQMVLDLVVLGVVVKVIFGAARRGLESSGQEPAE</sequence>
<keyword evidence="4" id="KW-1185">Reference proteome</keyword>
<gene>
    <name evidence="3" type="ORF">GCM10022236_42970</name>
</gene>
<keyword evidence="3" id="KW-0407">Ion channel</keyword>
<dbReference type="GO" id="GO:0034220">
    <property type="term" value="P:monoatomic ion transmembrane transport"/>
    <property type="evidence" value="ECO:0007669"/>
    <property type="project" value="UniProtKB-KW"/>
</dbReference>
<accession>A0ABP7ALU0</accession>
<reference evidence="4" key="1">
    <citation type="journal article" date="2019" name="Int. J. Syst. Evol. Microbiol.">
        <title>The Global Catalogue of Microorganisms (GCM) 10K type strain sequencing project: providing services to taxonomists for standard genome sequencing and annotation.</title>
        <authorList>
            <consortium name="The Broad Institute Genomics Platform"/>
            <consortium name="The Broad Institute Genome Sequencing Center for Infectious Disease"/>
            <person name="Wu L."/>
            <person name="Ma J."/>
        </authorList>
    </citation>
    <scope>NUCLEOTIDE SEQUENCE [LARGE SCALE GENOMIC DNA]</scope>
    <source>
        <strain evidence="4">JCM 16929</strain>
    </source>
</reference>
<dbReference type="Pfam" id="PF07885">
    <property type="entry name" value="Ion_trans_2"/>
    <property type="match status" value="1"/>
</dbReference>
<dbReference type="Gene3D" id="1.10.287.70">
    <property type="match status" value="1"/>
</dbReference>
<organism evidence="3 4">
    <name type="scientific">Microlunatus ginsengisoli</name>
    <dbReference type="NCBI Taxonomy" id="363863"/>
    <lineage>
        <taxon>Bacteria</taxon>
        <taxon>Bacillati</taxon>
        <taxon>Actinomycetota</taxon>
        <taxon>Actinomycetes</taxon>
        <taxon>Propionibacteriales</taxon>
        <taxon>Propionibacteriaceae</taxon>
        <taxon>Microlunatus</taxon>
    </lineage>
</organism>
<proteinExistence type="predicted"/>
<dbReference type="InterPro" id="IPR013099">
    <property type="entry name" value="K_chnl_dom"/>
</dbReference>
<evidence type="ECO:0000256" key="1">
    <source>
        <dbReference type="SAM" id="Phobius"/>
    </source>
</evidence>
<name>A0ABP7ALU0_9ACTN</name>